<keyword evidence="1" id="KW-0812">Transmembrane</keyword>
<keyword evidence="1" id="KW-0472">Membrane</keyword>
<proteinExistence type="predicted"/>
<dbReference type="Proteomes" id="UP000887566">
    <property type="component" value="Unplaced"/>
</dbReference>
<evidence type="ECO:0000313" key="2">
    <source>
        <dbReference type="Proteomes" id="UP000887566"/>
    </source>
</evidence>
<evidence type="ECO:0000256" key="1">
    <source>
        <dbReference type="SAM" id="Phobius"/>
    </source>
</evidence>
<evidence type="ECO:0000313" key="3">
    <source>
        <dbReference type="WBParaSite" id="PSAMB.scaffold161size70618.g2785.t1"/>
    </source>
</evidence>
<dbReference type="Gene3D" id="1.20.1070.10">
    <property type="entry name" value="Rhodopsin 7-helix transmembrane proteins"/>
    <property type="match status" value="1"/>
</dbReference>
<sequence length="164" mass="18785">MSNLPLMLNDAFGEDPSGFCGAKKFTSIPLLLGYEFTVVFAYFGSLAVTGIYYYRLAKWLKRHQTIPSGNRHEVDYTRAIMRVMKIVTLMPAFLDGPVMILTATQMLLPEMPMWINRALCLSYFLSSAANPWLTIALVKQFRVSFLRLWFNAKKNMIRNVDTVN</sequence>
<feature type="transmembrane region" description="Helical" evidence="1">
    <location>
        <begin position="86"/>
        <end position="108"/>
    </location>
</feature>
<dbReference type="WBParaSite" id="PSAMB.scaffold161size70618.g2785.t1">
    <property type="protein sequence ID" value="PSAMB.scaffold161size70618.g2785.t1"/>
    <property type="gene ID" value="PSAMB.scaffold161size70618.g2785"/>
</dbReference>
<keyword evidence="2" id="KW-1185">Reference proteome</keyword>
<keyword evidence="1" id="KW-1133">Transmembrane helix</keyword>
<feature type="transmembrane region" description="Helical" evidence="1">
    <location>
        <begin position="31"/>
        <end position="54"/>
    </location>
</feature>
<protein>
    <submittedName>
        <fullName evidence="3">G-protein coupled receptors family 1 profile domain-containing protein</fullName>
    </submittedName>
</protein>
<name>A0A914V819_9BILA</name>
<accession>A0A914V819</accession>
<reference evidence="3" key="1">
    <citation type="submission" date="2022-11" db="UniProtKB">
        <authorList>
            <consortium name="WormBaseParasite"/>
        </authorList>
    </citation>
    <scope>IDENTIFICATION</scope>
</reference>
<dbReference type="SUPFAM" id="SSF81321">
    <property type="entry name" value="Family A G protein-coupled receptor-like"/>
    <property type="match status" value="1"/>
</dbReference>
<organism evidence="2 3">
    <name type="scientific">Plectus sambesii</name>
    <dbReference type="NCBI Taxonomy" id="2011161"/>
    <lineage>
        <taxon>Eukaryota</taxon>
        <taxon>Metazoa</taxon>
        <taxon>Ecdysozoa</taxon>
        <taxon>Nematoda</taxon>
        <taxon>Chromadorea</taxon>
        <taxon>Plectida</taxon>
        <taxon>Plectina</taxon>
        <taxon>Plectoidea</taxon>
        <taxon>Plectidae</taxon>
        <taxon>Plectus</taxon>
    </lineage>
</organism>
<dbReference type="AlphaFoldDB" id="A0A914V819"/>